<dbReference type="EMBL" id="JAHLVD010000020">
    <property type="protein sequence ID" value="KAG7845653.1"/>
    <property type="molecule type" value="Genomic_DNA"/>
</dbReference>
<dbReference type="Gene3D" id="3.40.50.720">
    <property type="entry name" value="NAD(P)-binding Rossmann-like Domain"/>
    <property type="match status" value="1"/>
</dbReference>
<dbReference type="Pfam" id="PF01370">
    <property type="entry name" value="Epimerase"/>
    <property type="match status" value="1"/>
</dbReference>
<feature type="domain" description="NAD-dependent epimerase/dehydratase" evidence="3">
    <location>
        <begin position="39"/>
        <end position="290"/>
    </location>
</feature>
<evidence type="ECO:0000313" key="4">
    <source>
        <dbReference type="EMBL" id="KAG7845653.1"/>
    </source>
</evidence>
<dbReference type="Proteomes" id="UP001197328">
    <property type="component" value="Unassembled WGS sequence"/>
</dbReference>
<evidence type="ECO:0000256" key="1">
    <source>
        <dbReference type="ARBA" id="ARBA00023002"/>
    </source>
</evidence>
<comment type="caution">
    <text evidence="4">The sequence shown here is derived from an EMBL/GenBank/DDBJ whole genome shotgun (WGS) entry which is preliminary data.</text>
</comment>
<dbReference type="InterPro" id="IPR036291">
    <property type="entry name" value="NAD(P)-bd_dom_sf"/>
</dbReference>
<protein>
    <recommendedName>
        <fullName evidence="3">NAD-dependent epimerase/dehydratase domain-containing protein</fullName>
    </recommendedName>
</protein>
<proteinExistence type="inferred from homology"/>
<dbReference type="CDD" id="cd05227">
    <property type="entry name" value="AR_SDR_e"/>
    <property type="match status" value="1"/>
</dbReference>
<evidence type="ECO:0000256" key="2">
    <source>
        <dbReference type="ARBA" id="ARBA00023445"/>
    </source>
</evidence>
<keyword evidence="1" id="KW-0560">Oxidoreductase</keyword>
<dbReference type="InterPro" id="IPR050425">
    <property type="entry name" value="NAD(P)_dehydrat-like"/>
</dbReference>
<evidence type="ECO:0000313" key="5">
    <source>
        <dbReference type="Proteomes" id="UP001197328"/>
    </source>
</evidence>
<dbReference type="PANTHER" id="PTHR10366">
    <property type="entry name" value="NAD DEPENDENT EPIMERASE/DEHYDRATASE"/>
    <property type="match status" value="1"/>
</dbReference>
<keyword evidence="5" id="KW-1185">Reference proteome</keyword>
<gene>
    <name evidence="4" type="ORF">KL940_005209</name>
</gene>
<sequence>MWDLTSELKAAKVFMICYDCNHMNEDAEASKGGYYGMSVLVSGANGFIATHIVDTLLEAGYPVIGTVRSLTKAEPLHRDFLKKYPNAKLSFEVVEDITAEGAFDEVLRNHKDVKYVLHTASPATLELDKPLKEAYLDPALAGTLSILKSVKTHAPQVKNVVITSSFAAIFGFSKDYVTYTNKHWSPLEWEQVNNEVLAYCVSKKYAEKAAWEFVEQEKPNFTLSTVCPPYVFGPQIFDWMAANKVNTSNELITKLFKAAQTTDFVEKPSGLFVDVRDVAKIHRLALEKEASYGTRLFIGSQTFTGQTLLNILNKNFPEKKLSVGAPEKDKPSRVFGFDIGNVLDSLGGYEFISLEQSVVDTASQYWKMNP</sequence>
<dbReference type="SUPFAM" id="SSF51735">
    <property type="entry name" value="NAD(P)-binding Rossmann-fold domains"/>
    <property type="match status" value="1"/>
</dbReference>
<reference evidence="4 5" key="1">
    <citation type="journal article" date="2021" name="G3 (Bethesda)">
        <title>Genomic diversity, chromosomal rearrangements, and interspecies hybridization in the ogataea polymorpha species complex.</title>
        <authorList>
            <person name="Hanson S.J."/>
            <person name="Cinneide E.O."/>
            <person name="Salzberg L.I."/>
            <person name="Wolfe K.H."/>
            <person name="McGowan J."/>
            <person name="Fitzpatrick D.A."/>
            <person name="Matlin K."/>
        </authorList>
    </citation>
    <scope>NUCLEOTIDE SEQUENCE [LARGE SCALE GENOMIC DNA]</scope>
    <source>
        <strain evidence="4">51-138</strain>
    </source>
</reference>
<comment type="similarity">
    <text evidence="2">Belongs to the NAD(P)-dependent epimerase/dehydratase family. Dihydroflavonol-4-reductase subfamily.</text>
</comment>
<accession>A0ABQ7RQ62</accession>
<dbReference type="InterPro" id="IPR001509">
    <property type="entry name" value="Epimerase_deHydtase"/>
</dbReference>
<name>A0ABQ7RQ62_PICAN</name>
<dbReference type="PANTHER" id="PTHR10366:SF564">
    <property type="entry name" value="STEROL-4-ALPHA-CARBOXYLATE 3-DEHYDROGENASE, DECARBOXYLATING"/>
    <property type="match status" value="1"/>
</dbReference>
<organism evidence="4 5">
    <name type="scientific">Pichia angusta</name>
    <name type="common">Yeast</name>
    <name type="synonym">Hansenula polymorpha</name>
    <dbReference type="NCBI Taxonomy" id="870730"/>
    <lineage>
        <taxon>Eukaryota</taxon>
        <taxon>Fungi</taxon>
        <taxon>Dikarya</taxon>
        <taxon>Ascomycota</taxon>
        <taxon>Saccharomycotina</taxon>
        <taxon>Pichiomycetes</taxon>
        <taxon>Pichiales</taxon>
        <taxon>Pichiaceae</taxon>
        <taxon>Ogataea</taxon>
    </lineage>
</organism>
<evidence type="ECO:0000259" key="3">
    <source>
        <dbReference type="Pfam" id="PF01370"/>
    </source>
</evidence>